<comment type="subunit">
    <text evidence="6">Component of the ER-mitochondria encounter structure (ERMES) or MDM complex, composed of MMM1, MDM10, MDM12 and MDM34. Associates with the mitochondrial outer membrane sorting assembly machinery SAM(core) complex.</text>
</comment>
<keyword evidence="4 6" id="KW-0496">Mitochondrion</keyword>
<dbReference type="AlphaFoldDB" id="A0A9W6SYR3"/>
<keyword evidence="3 6" id="KW-1000">Mitochondrion outer membrane</keyword>
<evidence type="ECO:0000256" key="1">
    <source>
        <dbReference type="ARBA" id="ARBA00022452"/>
    </source>
</evidence>
<evidence type="ECO:0000313" key="8">
    <source>
        <dbReference type="EMBL" id="GME68783.1"/>
    </source>
</evidence>
<dbReference type="GO" id="GO:0015914">
    <property type="term" value="P:phospholipid transport"/>
    <property type="evidence" value="ECO:0007669"/>
    <property type="project" value="TreeGrafter"/>
</dbReference>
<organism evidence="8 9">
    <name type="scientific">Candida boidinii</name>
    <name type="common">Yeast</name>
    <dbReference type="NCBI Taxonomy" id="5477"/>
    <lineage>
        <taxon>Eukaryota</taxon>
        <taxon>Fungi</taxon>
        <taxon>Dikarya</taxon>
        <taxon>Ascomycota</taxon>
        <taxon>Saccharomycotina</taxon>
        <taxon>Pichiomycetes</taxon>
        <taxon>Pichiales</taxon>
        <taxon>Pichiaceae</taxon>
        <taxon>Ogataea</taxon>
        <taxon>Ogataea/Candida clade</taxon>
    </lineage>
</organism>
<dbReference type="EMBL" id="BSXN01000490">
    <property type="protein sequence ID" value="GME68783.1"/>
    <property type="molecule type" value="Genomic_DNA"/>
</dbReference>
<dbReference type="GO" id="GO:0070096">
    <property type="term" value="P:mitochondrial outer membrane translocase complex assembly"/>
    <property type="evidence" value="ECO:0007669"/>
    <property type="project" value="UniProtKB-UniRule"/>
</dbReference>
<dbReference type="Pfam" id="PF12519">
    <property type="entry name" value="MDM10"/>
    <property type="match status" value="1"/>
</dbReference>
<comment type="caution">
    <text evidence="8">The sequence shown here is derived from an EMBL/GenBank/DDBJ whole genome shotgun (WGS) entry which is preliminary data.</text>
</comment>
<keyword evidence="1 6" id="KW-1134">Transmembrane beta strand</keyword>
<evidence type="ECO:0000256" key="3">
    <source>
        <dbReference type="ARBA" id="ARBA00022787"/>
    </source>
</evidence>
<name>A0A9W6SYR3_CANBO</name>
<dbReference type="HAMAP" id="MF_03102">
    <property type="entry name" value="Mdm10"/>
    <property type="match status" value="1"/>
</dbReference>
<dbReference type="GO" id="GO:0045040">
    <property type="term" value="P:protein insertion into mitochondrial outer membrane"/>
    <property type="evidence" value="ECO:0007669"/>
    <property type="project" value="UniProtKB-UniRule"/>
</dbReference>
<evidence type="ECO:0000256" key="4">
    <source>
        <dbReference type="ARBA" id="ARBA00023128"/>
    </source>
</evidence>
<evidence type="ECO:0000256" key="5">
    <source>
        <dbReference type="ARBA" id="ARBA00023136"/>
    </source>
</evidence>
<evidence type="ECO:0000256" key="2">
    <source>
        <dbReference type="ARBA" id="ARBA00022692"/>
    </source>
</evidence>
<feature type="compositionally biased region" description="Polar residues" evidence="7">
    <location>
        <begin position="365"/>
        <end position="383"/>
    </location>
</feature>
<feature type="compositionally biased region" description="Low complexity" evidence="7">
    <location>
        <begin position="341"/>
        <end position="364"/>
    </location>
</feature>
<protein>
    <recommendedName>
        <fullName evidence="6">Mitochondrial distribution and morphology protein 10</fullName>
    </recommendedName>
    <alternativeName>
        <fullName evidence="6">Mitochondrial inheritance component MDM10</fullName>
    </alternativeName>
</protein>
<feature type="region of interest" description="Disordered" evidence="7">
    <location>
        <begin position="315"/>
        <end position="385"/>
    </location>
</feature>
<dbReference type="InterPro" id="IPR027539">
    <property type="entry name" value="Mdm10"/>
</dbReference>
<dbReference type="Proteomes" id="UP001165120">
    <property type="component" value="Unassembled WGS sequence"/>
</dbReference>
<keyword evidence="9" id="KW-1185">Reference proteome</keyword>
<evidence type="ECO:0000256" key="7">
    <source>
        <dbReference type="SAM" id="MobiDB-lite"/>
    </source>
</evidence>
<keyword evidence="5 6" id="KW-0472">Membrane</keyword>
<comment type="similarity">
    <text evidence="6">Belongs to the MDM10 family.</text>
</comment>
<reference evidence="8" key="1">
    <citation type="submission" date="2023-04" db="EMBL/GenBank/DDBJ databases">
        <title>Candida boidinii NBRC 10035.</title>
        <authorList>
            <person name="Ichikawa N."/>
            <person name="Sato H."/>
            <person name="Tonouchi N."/>
        </authorList>
    </citation>
    <scope>NUCLEOTIDE SEQUENCE</scope>
    <source>
        <strain evidence="8">NBRC 10035</strain>
    </source>
</reference>
<gene>
    <name evidence="6" type="primary">MDM10</name>
    <name evidence="8" type="ORF">Cboi02_000185900</name>
</gene>
<dbReference type="GO" id="GO:0032865">
    <property type="term" value="C:ERMES complex"/>
    <property type="evidence" value="ECO:0007669"/>
    <property type="project" value="UniProtKB-UniRule"/>
</dbReference>
<keyword evidence="2 6" id="KW-0812">Transmembrane</keyword>
<comment type="subcellular location">
    <subcellularLocation>
        <location evidence="6">Mitochondrion outer membrane</location>
        <topology evidence="6">Multi-pass membrane protein</topology>
    </subcellularLocation>
    <text evidence="6">The ERMES/MDM complex localizes to a few discrete foci (around 10 per single cell), that represent mitochondria-endoplasmic reticulum junctions. These foci are often found next to mtDNA nucleoids.</text>
</comment>
<accession>A0A9W6SYR3</accession>
<dbReference type="GO" id="GO:1990456">
    <property type="term" value="P:mitochondrion-endoplasmic reticulum membrane tethering"/>
    <property type="evidence" value="ECO:0007669"/>
    <property type="project" value="UniProtKB-UniRule"/>
</dbReference>
<feature type="compositionally biased region" description="Polar residues" evidence="7">
    <location>
        <begin position="315"/>
        <end position="329"/>
    </location>
</feature>
<sequence>MLDYMEYVEKCFYQATGWDEDNTYGQLLASSRNLLYFPIPKGFKLDVSSRSTEYSYSSATLSQLNRLSGSVSYLYCSKNLNNVFPSSSVPLRNTLNSYKIVRQYQTKEEREALTKENYKPVLFYGKLYFPSQFLEAMMIKRFTNTQLIVKCISTPRSTNKKGSGIITMYLQREVGKSSQEFIYSSNESLLGFRFLYNLKQKLDQDFPKTSNINKIFNYDGGSSLAFGAEIWYAALSRSPGISTALRYCTHITSIGNPLTITISLNPLLGSMSASYAIKTSIGSTFCSKYDFNIYSYESDLTLGCDLWRLKETNNPIPNGKLASSSNNKTIKQKRARDSHSNSHNNPGNSHNKSGNSHNKSGNSHLISDNSNNMHVHQTDNTSYHPLEPLPLLDDELFNEVHEGKKFNLLKEEEHHRMLNSFMHVKPGRWLGENAARNFINDFQQSDFSSAFKANTSIKSQNLNILWEGRFKDFLLSFGCKLDWKDSAPKLGGYGLQFQYNS</sequence>
<proteinExistence type="inferred from homology"/>
<evidence type="ECO:0000313" key="9">
    <source>
        <dbReference type="Proteomes" id="UP001165120"/>
    </source>
</evidence>
<dbReference type="GO" id="GO:0051654">
    <property type="term" value="P:establishment of mitochondrion localization"/>
    <property type="evidence" value="ECO:0007669"/>
    <property type="project" value="TreeGrafter"/>
</dbReference>
<comment type="domain">
    <text evidence="6">Lacks alpha-helical transmembrane segments, suggesting that it resides in the membrane via beta-sheet conformations similar to those predicted for other outer membrane proteins and porin.</text>
</comment>
<dbReference type="PANTHER" id="PTHR28035:SF1">
    <property type="entry name" value="MITOCHONDRIAL DISTRIBUTION AND MORPHOLOGY PROTEIN 10"/>
    <property type="match status" value="1"/>
</dbReference>
<dbReference type="GO" id="GO:0001401">
    <property type="term" value="C:SAM complex"/>
    <property type="evidence" value="ECO:0007669"/>
    <property type="project" value="TreeGrafter"/>
</dbReference>
<evidence type="ECO:0000256" key="6">
    <source>
        <dbReference type="HAMAP-Rule" id="MF_03102"/>
    </source>
</evidence>
<comment type="function">
    <text evidence="6">Component of the ERMES/MDM complex, which serves as a molecular tether to connect the endoplasmic reticulum and mitochondria. Components of this complex are involved in the control of mitochondrial shape and protein biogenesis and may function in phospholipid exchange. MDM10 is involved in the late assembly steps of the general translocase of the mitochondrial outer membrane (TOM complex). Functions in the TOM40-specific route of the assembly of outer membrane beta-barrel proteins, including the association of TOM40 with the receptor TOM22 and small TOM proteins. Can associate with the SAM(core) complex as well as the MDM12-MMM1 complex, both involved in late steps of the major beta-barrel assembly pathway, that is responsible for biogenesis of all outer membrane beta-barrel proteins. May act as a switch that shuttles between both complexes and channels precursor proteins into the TOM40-specific pathway. Plays a role in mitochondrial morphology and in the inheritance of mitochondria.</text>
</comment>
<dbReference type="PANTHER" id="PTHR28035">
    <property type="entry name" value="MITOCHONDRIAL DISTRIBUTION AND MORPHOLOGY PROTEIN 10"/>
    <property type="match status" value="1"/>
</dbReference>